<evidence type="ECO:0000313" key="12">
    <source>
        <dbReference type="RefSeq" id="XP_026285468.1"/>
    </source>
</evidence>
<evidence type="ECO:0000256" key="6">
    <source>
        <dbReference type="ARBA" id="ARBA00036164"/>
    </source>
</evidence>
<name>A0A6J1SX15_FRAOC</name>
<reference evidence="10 11" key="1">
    <citation type="submission" date="2025-04" db="UniProtKB">
        <authorList>
            <consortium name="RefSeq"/>
        </authorList>
    </citation>
    <scope>IDENTIFICATION</scope>
    <source>
        <tissue evidence="10 11">Whole organism</tissue>
    </source>
</reference>
<evidence type="ECO:0000313" key="10">
    <source>
        <dbReference type="RefSeq" id="XP_026285466.1"/>
    </source>
</evidence>
<dbReference type="GO" id="GO:0032958">
    <property type="term" value="P:inositol phosphate biosynthetic process"/>
    <property type="evidence" value="ECO:0007669"/>
    <property type="project" value="InterPro"/>
</dbReference>
<dbReference type="GO" id="GO:0005634">
    <property type="term" value="C:nucleus"/>
    <property type="evidence" value="ECO:0007669"/>
    <property type="project" value="TreeGrafter"/>
</dbReference>
<dbReference type="PANTHER" id="PTHR12400:SF51">
    <property type="entry name" value="INOSITOL POLYPHOSPHATE MULTIKINASE"/>
    <property type="match status" value="1"/>
</dbReference>
<evidence type="ECO:0000256" key="5">
    <source>
        <dbReference type="ARBA" id="ARBA00022840"/>
    </source>
</evidence>
<dbReference type="RefSeq" id="XP_026285466.1">
    <property type="nucleotide sequence ID" value="XM_026429681.2"/>
</dbReference>
<dbReference type="GeneID" id="113211335"/>
<sequence length="279" mass="31447">MASSIPLILPQDVEPLVSQVAGHAKDKDKRSPGMLKHKDGYVLKPMLKPVQAKTEIQFYEGLAGAPHAALQPFIPKYYGISHVKIESYDGKVIILEDVTGTFCKPCVMDIKIGKQTWDPFATASKRESEERKYVECKKQLGFSIPGFQVYDSISNHLKKFDKNYGKSLNGDTVKNAFSIFLNLHKPKCALMAVDVYIAEIQKIFDIMSQQNNVHLYSSSVLLSYDCEQLGKNIDPSLWSRVHMIDFAHAYTGETHEQGPDNNYLEGLKSLLQLLKSFKE</sequence>
<dbReference type="GO" id="GO:0005524">
    <property type="term" value="F:ATP binding"/>
    <property type="evidence" value="ECO:0007669"/>
    <property type="project" value="UniProtKB-KW"/>
</dbReference>
<dbReference type="KEGG" id="foc:113211335"/>
<accession>A0A6J1SX15</accession>
<organism evidence="9 12">
    <name type="scientific">Frankliniella occidentalis</name>
    <name type="common">Western flower thrips</name>
    <name type="synonym">Euthrips occidentalis</name>
    <dbReference type="NCBI Taxonomy" id="133901"/>
    <lineage>
        <taxon>Eukaryota</taxon>
        <taxon>Metazoa</taxon>
        <taxon>Ecdysozoa</taxon>
        <taxon>Arthropoda</taxon>
        <taxon>Hexapoda</taxon>
        <taxon>Insecta</taxon>
        <taxon>Pterygota</taxon>
        <taxon>Neoptera</taxon>
        <taxon>Paraneoptera</taxon>
        <taxon>Thysanoptera</taxon>
        <taxon>Terebrantia</taxon>
        <taxon>Thripoidea</taxon>
        <taxon>Thripidae</taxon>
        <taxon>Frankliniella</taxon>
    </lineage>
</organism>
<dbReference type="InterPro" id="IPR005522">
    <property type="entry name" value="IPK"/>
</dbReference>
<evidence type="ECO:0000256" key="4">
    <source>
        <dbReference type="ARBA" id="ARBA00022777"/>
    </source>
</evidence>
<dbReference type="GO" id="GO:0005737">
    <property type="term" value="C:cytoplasm"/>
    <property type="evidence" value="ECO:0007669"/>
    <property type="project" value="TreeGrafter"/>
</dbReference>
<keyword evidence="3" id="KW-0547">Nucleotide-binding</keyword>
<dbReference type="InterPro" id="IPR038286">
    <property type="entry name" value="IPK_sf"/>
</dbReference>
<dbReference type="GO" id="GO:0008440">
    <property type="term" value="F:inositol-1,4,5-trisphosphate 3-kinase activity"/>
    <property type="evidence" value="ECO:0007669"/>
    <property type="project" value="TreeGrafter"/>
</dbReference>
<evidence type="ECO:0000256" key="8">
    <source>
        <dbReference type="RuleBase" id="RU363090"/>
    </source>
</evidence>
<keyword evidence="9" id="KW-1185">Reference proteome</keyword>
<dbReference type="SUPFAM" id="SSF56104">
    <property type="entry name" value="SAICAR synthase-like"/>
    <property type="match status" value="1"/>
</dbReference>
<dbReference type="GO" id="GO:0051765">
    <property type="term" value="F:inositol tetrakisphosphate kinase activity"/>
    <property type="evidence" value="ECO:0007669"/>
    <property type="project" value="TreeGrafter"/>
</dbReference>
<evidence type="ECO:0000256" key="2">
    <source>
        <dbReference type="ARBA" id="ARBA00022679"/>
    </source>
</evidence>
<comment type="catalytic activity">
    <reaction evidence="6">
        <text>1D-myo-inositol 1,4,5-trisphosphate + 2 ATP = 1D-myo-inositol 1,3,4,5,6-pentakisphosphate + 2 ADP + 2 H(+)</text>
        <dbReference type="Rhea" id="RHEA:32359"/>
        <dbReference type="ChEBI" id="CHEBI:15378"/>
        <dbReference type="ChEBI" id="CHEBI:30616"/>
        <dbReference type="ChEBI" id="CHEBI:57733"/>
        <dbReference type="ChEBI" id="CHEBI:203600"/>
        <dbReference type="ChEBI" id="CHEBI:456216"/>
        <dbReference type="EC" id="2.7.1.151"/>
    </reaction>
</comment>
<evidence type="ECO:0000256" key="3">
    <source>
        <dbReference type="ARBA" id="ARBA00022741"/>
    </source>
</evidence>
<dbReference type="AlphaFoldDB" id="A0A6J1SX15"/>
<dbReference type="Proteomes" id="UP000504606">
    <property type="component" value="Unplaced"/>
</dbReference>
<dbReference type="RefSeq" id="XP_026285467.1">
    <property type="nucleotide sequence ID" value="XM_026429682.2"/>
</dbReference>
<keyword evidence="4 8" id="KW-0418">Kinase</keyword>
<comment type="catalytic activity">
    <reaction evidence="7">
        <text>1D-myo-inositol 1,3,4,6-tetrakisphosphate + ATP = 1D-myo-inositol 1,3,4,5,6-pentakisphosphate + ADP + H(+)</text>
        <dbReference type="Rhea" id="RHEA:12717"/>
        <dbReference type="ChEBI" id="CHEBI:15378"/>
        <dbReference type="ChEBI" id="CHEBI:30616"/>
        <dbReference type="ChEBI" id="CHEBI:57660"/>
        <dbReference type="ChEBI" id="CHEBI:57733"/>
        <dbReference type="ChEBI" id="CHEBI:456216"/>
        <dbReference type="EC" id="2.7.1.140"/>
    </reaction>
</comment>
<dbReference type="OrthoDB" id="5958943at2759"/>
<keyword evidence="2 8" id="KW-0808">Transferase</keyword>
<evidence type="ECO:0000256" key="1">
    <source>
        <dbReference type="ARBA" id="ARBA00007374"/>
    </source>
</evidence>
<evidence type="ECO:0000313" key="11">
    <source>
        <dbReference type="RefSeq" id="XP_026285467.1"/>
    </source>
</evidence>
<gene>
    <name evidence="10 11 12" type="primary">LOC113211335</name>
</gene>
<protein>
    <recommendedName>
        <fullName evidence="8">Kinase</fullName>
        <ecNumber evidence="8">2.7.-.-</ecNumber>
    </recommendedName>
</protein>
<evidence type="ECO:0000313" key="9">
    <source>
        <dbReference type="Proteomes" id="UP000504606"/>
    </source>
</evidence>
<comment type="similarity">
    <text evidence="1 8">Belongs to the inositol phosphokinase (IPK) family.</text>
</comment>
<dbReference type="EC" id="2.7.-.-" evidence="8"/>
<evidence type="ECO:0000256" key="7">
    <source>
        <dbReference type="ARBA" id="ARBA00036525"/>
    </source>
</evidence>
<keyword evidence="5" id="KW-0067">ATP-binding</keyword>
<proteinExistence type="inferred from homology"/>
<dbReference type="RefSeq" id="XP_026285468.1">
    <property type="nucleotide sequence ID" value="XM_026429683.2"/>
</dbReference>
<dbReference type="Pfam" id="PF03770">
    <property type="entry name" value="IPK"/>
    <property type="match status" value="1"/>
</dbReference>
<dbReference type="PANTHER" id="PTHR12400">
    <property type="entry name" value="INOSITOL POLYPHOSPHATE KINASE"/>
    <property type="match status" value="1"/>
</dbReference>
<dbReference type="Gene3D" id="3.30.470.160">
    <property type="entry name" value="Inositol polyphosphate kinase"/>
    <property type="match status" value="1"/>
</dbReference>